<dbReference type="PATRIC" id="fig|1002367.3.peg.1067"/>
<dbReference type="CDD" id="cd06595">
    <property type="entry name" value="GH31_u1"/>
    <property type="match status" value="1"/>
</dbReference>
<dbReference type="Gene3D" id="2.60.40.1180">
    <property type="entry name" value="Golgi alpha-mannosidase II"/>
    <property type="match status" value="2"/>
</dbReference>
<feature type="domain" description="DUF5110" evidence="5">
    <location>
        <begin position="642"/>
        <end position="713"/>
    </location>
</feature>
<evidence type="ECO:0000256" key="3">
    <source>
        <dbReference type="SAM" id="SignalP"/>
    </source>
</evidence>
<dbReference type="InterPro" id="IPR048395">
    <property type="entry name" value="Glyco_hydro_31_C"/>
</dbReference>
<comment type="similarity">
    <text evidence="1 2">Belongs to the glycosyl hydrolase 31 family.</text>
</comment>
<evidence type="ECO:0000256" key="1">
    <source>
        <dbReference type="ARBA" id="ARBA00007806"/>
    </source>
</evidence>
<keyword evidence="2" id="KW-0326">Glycosidase</keyword>
<keyword evidence="3" id="KW-0732">Signal</keyword>
<feature type="chain" id="PRO_5003485588" evidence="3">
    <location>
        <begin position="20"/>
        <end position="848"/>
    </location>
</feature>
<keyword evidence="2 7" id="KW-0378">Hydrolase</keyword>
<dbReference type="InterPro" id="IPR013780">
    <property type="entry name" value="Glyco_hydro_b"/>
</dbReference>
<dbReference type="GO" id="GO:0005975">
    <property type="term" value="P:carbohydrate metabolic process"/>
    <property type="evidence" value="ECO:0007669"/>
    <property type="project" value="InterPro"/>
</dbReference>
<dbReference type="HOGENOM" id="CLU_005043_1_0_10"/>
<protein>
    <submittedName>
        <fullName evidence="7">Glycosyl hydrolase, family 31</fullName>
    </submittedName>
</protein>
<evidence type="ECO:0000259" key="4">
    <source>
        <dbReference type="Pfam" id="PF01055"/>
    </source>
</evidence>
<feature type="signal peptide" evidence="3">
    <location>
        <begin position="1"/>
        <end position="19"/>
    </location>
</feature>
<evidence type="ECO:0000313" key="7">
    <source>
        <dbReference type="EMBL" id="EHJ40515.1"/>
    </source>
</evidence>
<dbReference type="InterPro" id="IPR033403">
    <property type="entry name" value="DUF5110"/>
</dbReference>
<dbReference type="Pfam" id="PF01055">
    <property type="entry name" value="Glyco_hydro_31_2nd"/>
    <property type="match status" value="1"/>
</dbReference>
<evidence type="ECO:0000313" key="8">
    <source>
        <dbReference type="Proteomes" id="UP000004407"/>
    </source>
</evidence>
<name>G6AXH3_9BACT</name>
<dbReference type="SUPFAM" id="SSF51445">
    <property type="entry name" value="(Trans)glycosidases"/>
    <property type="match status" value="1"/>
</dbReference>
<proteinExistence type="inferred from homology"/>
<dbReference type="GeneID" id="78337030"/>
<dbReference type="AlphaFoldDB" id="G6AXH3"/>
<feature type="domain" description="Glycosyl hydrolase family 31 C-terminal" evidence="6">
    <location>
        <begin position="538"/>
        <end position="627"/>
    </location>
</feature>
<dbReference type="Gene3D" id="3.20.20.80">
    <property type="entry name" value="Glycosidases"/>
    <property type="match status" value="1"/>
</dbReference>
<evidence type="ECO:0000256" key="2">
    <source>
        <dbReference type="RuleBase" id="RU361185"/>
    </source>
</evidence>
<dbReference type="PANTHER" id="PTHR43863:SF2">
    <property type="entry name" value="MALTASE-GLUCOAMYLASE"/>
    <property type="match status" value="1"/>
</dbReference>
<reference evidence="7 8" key="1">
    <citation type="submission" date="2011-08" db="EMBL/GenBank/DDBJ databases">
        <authorList>
            <person name="Weinstock G."/>
            <person name="Sodergren E."/>
            <person name="Clifton S."/>
            <person name="Fulton L."/>
            <person name="Fulton B."/>
            <person name="Courtney L."/>
            <person name="Fronick C."/>
            <person name="Harrison M."/>
            <person name="Strong C."/>
            <person name="Farmer C."/>
            <person name="Delahaunty K."/>
            <person name="Markovic C."/>
            <person name="Hall O."/>
            <person name="Minx P."/>
            <person name="Tomlinson C."/>
            <person name="Mitreva M."/>
            <person name="Hou S."/>
            <person name="Chen J."/>
            <person name="Wollam A."/>
            <person name="Pepin K.H."/>
            <person name="Johnson M."/>
            <person name="Bhonagiri V."/>
            <person name="Zhang X."/>
            <person name="Suruliraj S."/>
            <person name="Warren W."/>
            <person name="Chinwalla A."/>
            <person name="Mardis E.R."/>
            <person name="Wilson R.K."/>
        </authorList>
    </citation>
    <scope>NUCLEOTIDE SEQUENCE [LARGE SCALE GENOMIC DNA]</scope>
    <source>
        <strain evidence="7 8">DSM 18206</strain>
    </source>
</reference>
<dbReference type="RefSeq" id="WP_007899325.1">
    <property type="nucleotide sequence ID" value="NZ_JH379413.1"/>
</dbReference>
<organism evidence="7 8">
    <name type="scientific">Leyella stercorea DSM 18206</name>
    <dbReference type="NCBI Taxonomy" id="1002367"/>
    <lineage>
        <taxon>Bacteria</taxon>
        <taxon>Pseudomonadati</taxon>
        <taxon>Bacteroidota</taxon>
        <taxon>Bacteroidia</taxon>
        <taxon>Bacteroidales</taxon>
        <taxon>Prevotellaceae</taxon>
        <taxon>Leyella</taxon>
    </lineage>
</organism>
<dbReference type="Pfam" id="PF17137">
    <property type="entry name" value="DUF5110"/>
    <property type="match status" value="1"/>
</dbReference>
<dbReference type="EMBL" id="AFZZ01000114">
    <property type="protein sequence ID" value="EHJ40515.1"/>
    <property type="molecule type" value="Genomic_DNA"/>
</dbReference>
<sequence>MKRNIITTALAAIATCAVAQNQNIAYQDQNVRFTVITDGAIRMEYTPDGQFLDSKSFIAVDRSYPAAAYKVKNTPKTVTISTDRFVLSYTKGSGMFNEKNLRISSTKTKRKTDGKQKANNPYTTSFSWHPGLKDDANLKGTYRTLDGYDGDTHLDSHKMPLEDGLLSRNGWTFIDDSNGYVFDDSDWQWVNHRPNEGKTQDWYFLAYGHDYKKALRDYTEFAGKVPLPPRYAFGYWWSRYWTYSDNELRNLVTKMHNYDIPLDVLVVDMDWHYAEPSRGGWTGYSWNRRLFPSPKGFLLWAKQQNLQTTLNLHPADGIKPDEDCYPAMAQWMGIDPATKKTIEWTASDKHFMQGWYEKVLHPMEKDGVDFWWLDWQQWGNDKQFPNLSNTWWINYTTFTDMERNRDTRPMLYHRWGGLGNHRYQIGFSGDAIISWKSLDFQPYFNSTASNVLYGYWSHDMGGHMGAHSIDPEMYIRWMQFGAFSPILRTHSTKDAGLNKEPWVFADRERDILHDIIRQRYQFAPYIYSMARRTYDDALPLCRPMYYDYPESEEAYANRNEYMFGDNVLVYPITSPMHDGISIQQVWLPAGCDWYELSSGTLLRGGQTVERKFQLDEYPVYVKAGSVLPEYGKVENLSSTSEPITVAVYPGKGDSSFTLYEDNGNDKHYAHEYATTLLTKRTLNDSTIAVTIGARKGTYKDMPANRRYTLKLVASTVPASVKIDGTETAYTYDGNNLSVLIDIPDTDCAKEKTVTIAFPKNAAPVADGLIGKFRHIQQGCVAVKSRTPGFVFNEQLGTMESTGVAISYAPKEAAERIEAFRRNYANLKQVLLESGMEEAETDKFIQKAY</sequence>
<dbReference type="GO" id="GO:0004553">
    <property type="term" value="F:hydrolase activity, hydrolyzing O-glycosyl compounds"/>
    <property type="evidence" value="ECO:0007669"/>
    <property type="project" value="InterPro"/>
</dbReference>
<comment type="caution">
    <text evidence="7">The sequence shown here is derived from an EMBL/GenBank/DDBJ whole genome shotgun (WGS) entry which is preliminary data.</text>
</comment>
<dbReference type="Pfam" id="PF21365">
    <property type="entry name" value="Glyco_hydro_31_3rd"/>
    <property type="match status" value="1"/>
</dbReference>
<feature type="domain" description="Glycoside hydrolase family 31 TIM barrel" evidence="4">
    <location>
        <begin position="226"/>
        <end position="529"/>
    </location>
</feature>
<accession>G6AXH3</accession>
<dbReference type="eggNOG" id="COG1501">
    <property type="taxonomic scope" value="Bacteria"/>
</dbReference>
<evidence type="ECO:0000259" key="5">
    <source>
        <dbReference type="Pfam" id="PF17137"/>
    </source>
</evidence>
<dbReference type="InterPro" id="IPR017853">
    <property type="entry name" value="GH"/>
</dbReference>
<evidence type="ECO:0000259" key="6">
    <source>
        <dbReference type="Pfam" id="PF21365"/>
    </source>
</evidence>
<dbReference type="InterPro" id="IPR051816">
    <property type="entry name" value="Glycosyl_Hydrolase_31"/>
</dbReference>
<dbReference type="Proteomes" id="UP000004407">
    <property type="component" value="Unassembled WGS sequence"/>
</dbReference>
<dbReference type="Gene3D" id="2.60.40.1760">
    <property type="entry name" value="glycosyl hydrolase (family 31)"/>
    <property type="match status" value="1"/>
</dbReference>
<dbReference type="PANTHER" id="PTHR43863">
    <property type="entry name" value="HYDROLASE, PUTATIVE (AFU_ORTHOLOGUE AFUA_1G03140)-RELATED"/>
    <property type="match status" value="1"/>
</dbReference>
<gene>
    <name evidence="7" type="ORF">HMPREF0673_01334</name>
</gene>
<dbReference type="InterPro" id="IPR000322">
    <property type="entry name" value="Glyco_hydro_31_TIM"/>
</dbReference>
<dbReference type="SUPFAM" id="SSF51011">
    <property type="entry name" value="Glycosyl hydrolase domain"/>
    <property type="match status" value="1"/>
</dbReference>